<comment type="caution">
    <text evidence="1">The sequence shown here is derived from an EMBL/GenBank/DDBJ whole genome shotgun (WGS) entry which is preliminary data.</text>
</comment>
<dbReference type="EMBL" id="BGZK01000756">
    <property type="protein sequence ID" value="GBP59256.1"/>
    <property type="molecule type" value="Genomic_DNA"/>
</dbReference>
<evidence type="ECO:0000313" key="1">
    <source>
        <dbReference type="EMBL" id="GBP59256.1"/>
    </source>
</evidence>
<name>A0A4C1X623_EUMVA</name>
<organism evidence="1 2">
    <name type="scientific">Eumeta variegata</name>
    <name type="common">Bagworm moth</name>
    <name type="synonym">Eumeta japonica</name>
    <dbReference type="NCBI Taxonomy" id="151549"/>
    <lineage>
        <taxon>Eukaryota</taxon>
        <taxon>Metazoa</taxon>
        <taxon>Ecdysozoa</taxon>
        <taxon>Arthropoda</taxon>
        <taxon>Hexapoda</taxon>
        <taxon>Insecta</taxon>
        <taxon>Pterygota</taxon>
        <taxon>Neoptera</taxon>
        <taxon>Endopterygota</taxon>
        <taxon>Lepidoptera</taxon>
        <taxon>Glossata</taxon>
        <taxon>Ditrysia</taxon>
        <taxon>Tineoidea</taxon>
        <taxon>Psychidae</taxon>
        <taxon>Oiketicinae</taxon>
        <taxon>Eumeta</taxon>
    </lineage>
</organism>
<gene>
    <name evidence="1" type="ORF">EVAR_97758_1</name>
</gene>
<evidence type="ECO:0000313" key="2">
    <source>
        <dbReference type="Proteomes" id="UP000299102"/>
    </source>
</evidence>
<protein>
    <submittedName>
        <fullName evidence="1">Uncharacterized protein</fullName>
    </submittedName>
</protein>
<accession>A0A4C1X623</accession>
<dbReference type="Proteomes" id="UP000299102">
    <property type="component" value="Unassembled WGS sequence"/>
</dbReference>
<sequence length="187" mass="21392">MVKNYTLSVDQIRPSFLYFLQPYDEKTIALAGVCQSCQVDRLLNDVNEMYFCGNWSTNCNKSVTKCVSDDIAIWLARGRPIIVEWERDARHSAGLSLVRTSKQRSRVRRYNATELLAILAESSRDEGEFVASDNEHDYTSLVEEGRLEISDVEPEAEVENEIDSYDSDASFEGKSFENILIVKDETW</sequence>
<proteinExistence type="predicted"/>
<dbReference type="OrthoDB" id="7378497at2759"/>
<reference evidence="1 2" key="1">
    <citation type="journal article" date="2019" name="Commun. Biol.">
        <title>The bagworm genome reveals a unique fibroin gene that provides high tensile strength.</title>
        <authorList>
            <person name="Kono N."/>
            <person name="Nakamura H."/>
            <person name="Ohtoshi R."/>
            <person name="Tomita M."/>
            <person name="Numata K."/>
            <person name="Arakawa K."/>
        </authorList>
    </citation>
    <scope>NUCLEOTIDE SEQUENCE [LARGE SCALE GENOMIC DNA]</scope>
</reference>
<keyword evidence="2" id="KW-1185">Reference proteome</keyword>
<dbReference type="AlphaFoldDB" id="A0A4C1X623"/>